<dbReference type="GO" id="GO:0005739">
    <property type="term" value="C:mitochondrion"/>
    <property type="evidence" value="ECO:0007669"/>
    <property type="project" value="UniProtKB-SubCell"/>
</dbReference>
<dbReference type="Proteomes" id="UP001164286">
    <property type="component" value="Unassembled WGS sequence"/>
</dbReference>
<feature type="compositionally biased region" description="Basic and acidic residues" evidence="5">
    <location>
        <begin position="129"/>
        <end position="142"/>
    </location>
</feature>
<dbReference type="PANTHER" id="PTHR23354:SF62">
    <property type="entry name" value="MUSTARD, ISOFORM V"/>
    <property type="match status" value="1"/>
</dbReference>
<evidence type="ECO:0000256" key="2">
    <source>
        <dbReference type="ARBA" id="ARBA00009540"/>
    </source>
</evidence>
<dbReference type="InterPro" id="IPR006571">
    <property type="entry name" value="TLDc_dom"/>
</dbReference>
<feature type="region of interest" description="Disordered" evidence="5">
    <location>
        <begin position="92"/>
        <end position="152"/>
    </location>
</feature>
<comment type="caution">
    <text evidence="7">The sequence shown here is derived from an EMBL/GenBank/DDBJ whole genome shotgun (WGS) entry which is preliminary data.</text>
</comment>
<dbReference type="GO" id="GO:0006979">
    <property type="term" value="P:response to oxidative stress"/>
    <property type="evidence" value="ECO:0007669"/>
    <property type="project" value="TreeGrafter"/>
</dbReference>
<reference evidence="7" key="1">
    <citation type="journal article" date="2022" name="G3 (Bethesda)">
        <title>High quality genome of the basidiomycete yeast Dioszegia hungarica PDD-24b-2 isolated from cloud water.</title>
        <authorList>
            <person name="Jarrige D."/>
            <person name="Haridas S."/>
            <person name="Bleykasten-Grosshans C."/>
            <person name="Joly M."/>
            <person name="Nadalig T."/>
            <person name="Sancelme M."/>
            <person name="Vuilleumier S."/>
            <person name="Grigoriev I.V."/>
            <person name="Amato P."/>
            <person name="Bringel F."/>
        </authorList>
    </citation>
    <scope>NUCLEOTIDE SEQUENCE</scope>
    <source>
        <strain evidence="7">PDD-24b-2</strain>
    </source>
</reference>
<evidence type="ECO:0000259" key="6">
    <source>
        <dbReference type="PROSITE" id="PS51886"/>
    </source>
</evidence>
<evidence type="ECO:0000313" key="8">
    <source>
        <dbReference type="Proteomes" id="UP001164286"/>
    </source>
</evidence>
<proteinExistence type="inferred from homology"/>
<evidence type="ECO:0000256" key="3">
    <source>
        <dbReference type="ARBA" id="ARBA00023128"/>
    </source>
</evidence>
<keyword evidence="3" id="KW-0496">Mitochondrion</keyword>
<protein>
    <recommendedName>
        <fullName evidence="4">Oxidation resistance protein 1</fullName>
    </recommendedName>
</protein>
<dbReference type="AlphaFoldDB" id="A0AA38H8Y8"/>
<organism evidence="7 8">
    <name type="scientific">Dioszegia hungarica</name>
    <dbReference type="NCBI Taxonomy" id="4972"/>
    <lineage>
        <taxon>Eukaryota</taxon>
        <taxon>Fungi</taxon>
        <taxon>Dikarya</taxon>
        <taxon>Basidiomycota</taxon>
        <taxon>Agaricomycotina</taxon>
        <taxon>Tremellomycetes</taxon>
        <taxon>Tremellales</taxon>
        <taxon>Bulleribasidiaceae</taxon>
        <taxon>Dioszegia</taxon>
    </lineage>
</organism>
<gene>
    <name evidence="7" type="ORF">MKK02DRAFT_45193</name>
</gene>
<comment type="similarity">
    <text evidence="2">Belongs to the OXR1 family.</text>
</comment>
<feature type="region of interest" description="Disordered" evidence="5">
    <location>
        <begin position="1"/>
        <end position="49"/>
    </location>
</feature>
<dbReference type="RefSeq" id="XP_052946265.1">
    <property type="nucleotide sequence ID" value="XM_053093280.1"/>
</dbReference>
<evidence type="ECO:0000256" key="5">
    <source>
        <dbReference type="SAM" id="MobiDB-lite"/>
    </source>
</evidence>
<dbReference type="PROSITE" id="PS51886">
    <property type="entry name" value="TLDC"/>
    <property type="match status" value="1"/>
</dbReference>
<dbReference type="EMBL" id="JAKWFO010000005">
    <property type="protein sequence ID" value="KAI9636488.1"/>
    <property type="molecule type" value="Genomic_DNA"/>
</dbReference>
<sequence>MQHQRRTSDFGGFVSAAPSSSSTRQSPTHFRRQREPILQTGDLLGSFDDDEWTEFSKTSMTPHRVVQPRNDPNSLIDLDDISSGQPAVIHLPPRPDEMSEDYIHPTRSPRRSSQPHLIPGPSSPPHIPHSRDFFSGKKHDMRTAPASYSTEAGPSRLASMLSSPISAKAAANKWRRSVDRYADEPSVGDFDDWPSLVTHDNPFAPPEHPHIHLPPSGAPGFIHTPGPKITHRSEDLPPSLYLQGRRVGTIPVLDEPTAISLQRHLPARQRLSKTWSLIFSLDQHGASLSSLYRHADNASSKAQGYGCVLIMLDGDGRRFGAFINENIVRREGAYYGSGESFLFRIPNTGPPGSPPAVFRWTGKNQYFSLCEGAFVSFGGGSGTYGLIFDSTFSKCSSATCPTFDNEVLCSAEPLHSDKATYFDCVGLEVWATMPL</sequence>
<evidence type="ECO:0000256" key="1">
    <source>
        <dbReference type="ARBA" id="ARBA00004173"/>
    </source>
</evidence>
<name>A0AA38H8Y8_9TREE</name>
<keyword evidence="8" id="KW-1185">Reference proteome</keyword>
<evidence type="ECO:0000256" key="4">
    <source>
        <dbReference type="ARBA" id="ARBA00040604"/>
    </source>
</evidence>
<dbReference type="GO" id="GO:0005634">
    <property type="term" value="C:nucleus"/>
    <property type="evidence" value="ECO:0007669"/>
    <property type="project" value="TreeGrafter"/>
</dbReference>
<dbReference type="Pfam" id="PF07534">
    <property type="entry name" value="TLD"/>
    <property type="match status" value="1"/>
</dbReference>
<feature type="compositionally biased region" description="Low complexity" evidence="5">
    <location>
        <begin position="15"/>
        <end position="28"/>
    </location>
</feature>
<accession>A0AA38H8Y8</accession>
<dbReference type="SMART" id="SM00584">
    <property type="entry name" value="TLDc"/>
    <property type="match status" value="1"/>
</dbReference>
<dbReference type="GeneID" id="77732485"/>
<feature type="compositionally biased region" description="Basic and acidic residues" evidence="5">
    <location>
        <begin position="93"/>
        <end position="104"/>
    </location>
</feature>
<feature type="domain" description="TLDc" evidence="6">
    <location>
        <begin position="251"/>
        <end position="433"/>
    </location>
</feature>
<evidence type="ECO:0000313" key="7">
    <source>
        <dbReference type="EMBL" id="KAI9636488.1"/>
    </source>
</evidence>
<dbReference type="PANTHER" id="PTHR23354">
    <property type="entry name" value="NUCLEOLAR PROTEIN 7/ESTROGEN RECEPTOR COACTIVATOR-RELATED"/>
    <property type="match status" value="1"/>
</dbReference>
<comment type="subcellular location">
    <subcellularLocation>
        <location evidence="1">Mitochondrion</location>
    </subcellularLocation>
</comment>